<dbReference type="Proteomes" id="UP000256980">
    <property type="component" value="Unassembled WGS sequence"/>
</dbReference>
<protein>
    <submittedName>
        <fullName evidence="1">SpoIIAA-like protein</fullName>
    </submittedName>
</protein>
<reference evidence="1 2" key="1">
    <citation type="submission" date="2018-07" db="EMBL/GenBank/DDBJ databases">
        <title>Genomic Encyclopedia of Type Strains, Phase III (KMG-III): the genomes of soil and plant-associated and newly described type strains.</title>
        <authorList>
            <person name="Whitman W."/>
        </authorList>
    </citation>
    <scope>NUCLEOTIDE SEQUENCE [LARGE SCALE GENOMIC DNA]</scope>
    <source>
        <strain evidence="1 2">CECT 7946</strain>
    </source>
</reference>
<name>A0A3D9H2C2_9FLAO</name>
<comment type="caution">
    <text evidence="1">The sequence shown here is derived from an EMBL/GenBank/DDBJ whole genome shotgun (WGS) entry which is preliminary data.</text>
</comment>
<sequence length="127" mass="14866">MIEQIEKFNNNTLFIEVIDGFTETDEKYCQQLFEEKIEQGFKQVNLLVKLDEMKLSNSSTKAFFEDTLYVLRNYKKLGHLAIVAHSNILKVLIPIDSIFFSRASKGRQERYFDVSQIDEAKAFVMLE</sequence>
<accession>A0A3D9H2C2</accession>
<keyword evidence="2" id="KW-1185">Reference proteome</keyword>
<evidence type="ECO:0000313" key="2">
    <source>
        <dbReference type="Proteomes" id="UP000256980"/>
    </source>
</evidence>
<organism evidence="1 2">
    <name type="scientific">Winogradskyella eximia</name>
    <dbReference type="NCBI Taxonomy" id="262006"/>
    <lineage>
        <taxon>Bacteria</taxon>
        <taxon>Pseudomonadati</taxon>
        <taxon>Bacteroidota</taxon>
        <taxon>Flavobacteriia</taxon>
        <taxon>Flavobacteriales</taxon>
        <taxon>Flavobacteriaceae</taxon>
        <taxon>Winogradskyella</taxon>
    </lineage>
</organism>
<dbReference type="RefSeq" id="WP_115817757.1">
    <property type="nucleotide sequence ID" value="NZ_CANKZP010000011.1"/>
</dbReference>
<dbReference type="EMBL" id="QRDV01000005">
    <property type="protein sequence ID" value="RED43667.1"/>
    <property type="molecule type" value="Genomic_DNA"/>
</dbReference>
<dbReference type="InterPro" id="IPR038396">
    <property type="entry name" value="SpoIIAA-like_sf"/>
</dbReference>
<evidence type="ECO:0000313" key="1">
    <source>
        <dbReference type="EMBL" id="RED43667.1"/>
    </source>
</evidence>
<gene>
    <name evidence="1" type="ORF">DFQ10_105267</name>
</gene>
<proteinExistence type="predicted"/>
<dbReference type="OrthoDB" id="825864at2"/>
<dbReference type="InterPro" id="IPR036513">
    <property type="entry name" value="STAS_dom_sf"/>
</dbReference>
<dbReference type="Gene3D" id="3.40.50.10600">
    <property type="entry name" value="SpoIIaa-like domains"/>
    <property type="match status" value="1"/>
</dbReference>
<dbReference type="InterPro" id="IPR021866">
    <property type="entry name" value="SpoIIAA-like"/>
</dbReference>
<dbReference type="AlphaFoldDB" id="A0A3D9H2C2"/>
<dbReference type="SUPFAM" id="SSF52091">
    <property type="entry name" value="SpoIIaa-like"/>
    <property type="match status" value="1"/>
</dbReference>
<dbReference type="Pfam" id="PF11964">
    <property type="entry name" value="SpoIIAA-like"/>
    <property type="match status" value="1"/>
</dbReference>